<comment type="caution">
    <text evidence="1">The sequence shown here is derived from an EMBL/GenBank/DDBJ whole genome shotgun (WGS) entry which is preliminary data.</text>
</comment>
<protein>
    <submittedName>
        <fullName evidence="1">Uncharacterized protein</fullName>
    </submittedName>
</protein>
<sequence length="670" mass="75527">MEGTWCEDKLPMAGNWSKCKTSDNHSRFSEDYCHSNAALNYISQLLMDGEYLDDHKCMFVESSSYKAMETELAGLLENSSSSGCETASFGVLEQITNEDEMEQQDILSSQEMQENEIGTLLIEPQVNSNSFISKSFQHVSSDAKVEGSSQSFLNSRQLSPDSSQVLFNKFLAQVERSEESLLPGNIKSHNSTRSNYLYKNNTDQQDDLLGNSQRAKIIEPVWHQSDEISVKDSVNISTALSSKSEVVRSSDGSPHAESEWEGKVPGDISKRVHCFSRPAAKAQPKAVDSNDPASADLIPMLVECAQAVSSNDVKKAGKLINDIRRRSTPFGSWKQRLAHYFVEALAAKLSGNGARLYTSLTKYGPSVSEMLKAIRVFLDTTPFNTIPHFYANEMILRACEGESRLHIVDFGILYGIQWSGLIQALANRQGGPPRLRITGIDFPQPGFKPAGRVEETGRRLADFARLWGVPFQYDALAIKWENIQPASLHLRHDDEVLVVNCMFRLRHLMDETMMAESPRKIVLKKIRSMNPKIFLQGIVNTQNNSPLGFVRRFHECFANYLTVFEALDACIPRDSSERLLMEQIVFGRAILNVLACEGLERVERSEPYPRWQALTQRAGFKILPLPTSTYNRARDLLKMYHRDFVVDERGGWLLLGWKGQYTHGVSAWRI</sequence>
<keyword evidence="2" id="KW-1185">Reference proteome</keyword>
<evidence type="ECO:0000313" key="2">
    <source>
        <dbReference type="Proteomes" id="UP001162992"/>
    </source>
</evidence>
<evidence type="ECO:0000313" key="1">
    <source>
        <dbReference type="EMBL" id="KAJ7530341.1"/>
    </source>
</evidence>
<gene>
    <name evidence="1" type="ORF">O6H91_15G090300</name>
</gene>
<name>A0ACC2BKS4_DIPCM</name>
<dbReference type="Proteomes" id="UP001162992">
    <property type="component" value="Chromosome 15"/>
</dbReference>
<dbReference type="EMBL" id="CM055106">
    <property type="protein sequence ID" value="KAJ7530341.1"/>
    <property type="molecule type" value="Genomic_DNA"/>
</dbReference>
<organism evidence="1 2">
    <name type="scientific">Diphasiastrum complanatum</name>
    <name type="common">Issler's clubmoss</name>
    <name type="synonym">Lycopodium complanatum</name>
    <dbReference type="NCBI Taxonomy" id="34168"/>
    <lineage>
        <taxon>Eukaryota</taxon>
        <taxon>Viridiplantae</taxon>
        <taxon>Streptophyta</taxon>
        <taxon>Embryophyta</taxon>
        <taxon>Tracheophyta</taxon>
        <taxon>Lycopodiopsida</taxon>
        <taxon>Lycopodiales</taxon>
        <taxon>Lycopodiaceae</taxon>
        <taxon>Lycopodioideae</taxon>
        <taxon>Diphasiastrum</taxon>
    </lineage>
</organism>
<accession>A0ACC2BKS4</accession>
<proteinExistence type="predicted"/>
<reference evidence="2" key="1">
    <citation type="journal article" date="2024" name="Proc. Natl. Acad. Sci. U.S.A.">
        <title>Extraordinary preservation of gene collinearity over three hundred million years revealed in homosporous lycophytes.</title>
        <authorList>
            <person name="Li C."/>
            <person name="Wickell D."/>
            <person name="Kuo L.Y."/>
            <person name="Chen X."/>
            <person name="Nie B."/>
            <person name="Liao X."/>
            <person name="Peng D."/>
            <person name="Ji J."/>
            <person name="Jenkins J."/>
            <person name="Williams M."/>
            <person name="Shu S."/>
            <person name="Plott C."/>
            <person name="Barry K."/>
            <person name="Rajasekar S."/>
            <person name="Grimwood J."/>
            <person name="Han X."/>
            <person name="Sun S."/>
            <person name="Hou Z."/>
            <person name="He W."/>
            <person name="Dai G."/>
            <person name="Sun C."/>
            <person name="Schmutz J."/>
            <person name="Leebens-Mack J.H."/>
            <person name="Li F.W."/>
            <person name="Wang L."/>
        </authorList>
    </citation>
    <scope>NUCLEOTIDE SEQUENCE [LARGE SCALE GENOMIC DNA]</scope>
    <source>
        <strain evidence="2">cv. PW_Plant_1</strain>
    </source>
</reference>